<evidence type="ECO:0000313" key="4">
    <source>
        <dbReference type="EMBL" id="KAJ5078725.1"/>
    </source>
</evidence>
<sequence>MSRVLIEQLKNSKSIQTFSKKNVLQRSNFYNQFLSLILRNKRYIKMLSKIPDISEIDVVTRSLVFIGIQTKTLFKTIRSLIKIEFKAHHTKEQSSILRGNSLATKICSCYSQQFGNDYLLNLLGNVIVGIVTDKNLDLEIDEFSIQEKMKLEPDKIQELIKQRKSDLRCFAQAIFEKIISDESISTFPLGMRKIANIIWEFSQKYTPNQTYKLVGGYLILRFLNSAIVSPENFGLIPSEYTVTTITRNNLILISKLLQNLSNFTYFSNENITIGSDFNDFIDKNKEDFISFISKVCQPVDSFWNENDIDPDFCSERDSDVVHPNIDFLNSYNQNKANEENNQNKANEENNQNQENKENGKNEENNQNQENKENGKNEENNQNKENGKNKENKVNQNQKNNNTIQKDKNNENYQQNHIIDDLLAFEKSKFTEKYEIPLRDIFIIHRVFYENLANLKHVSPLWKNTNKTQRWEKELCLFVELFNEMGPPPLSISKPRFYPRYNYLSFHEQSLLKIYQQKNFIYYTIQNLKKESIIYIVIHRIDTSFFNDLNSLITYSIDSIRSTFNTKLSIIVDLTFSYLSISKQNYIHQALKLIKEKIEQEENSFNAKIFFFYPTFFFHFSKHWNTITCEFHDFKSKLINIYNLFEFQDFFDLNNLKLPNESQFFLPKTFSVIKVNTKGKRQKRFVKVTQNSILNIGTKNWKIKNEKQISEIHFIFVLESKIEVVLMFNQPTKEQTKQKKFLECSTDLEYRHYIFSSIEQRDCFIESVLSCGYGIHNQTKSKFKIQGIDFPKMNIFEEMSKNKKKNDSNCPLNLDRESRTVYITNDSLLIVKNSSKIETEIPFSLIKNVYLSSSICKKKSQFVGIQFEEELTAFIKVENASELVDSIMISLYKFRRDLQLISPNVF</sequence>
<evidence type="ECO:0000313" key="5">
    <source>
        <dbReference type="Proteomes" id="UP001149090"/>
    </source>
</evidence>
<dbReference type="Gene3D" id="1.10.506.10">
    <property type="entry name" value="GTPase Activation - p120gap, domain 1"/>
    <property type="match status" value="1"/>
</dbReference>
<dbReference type="EMBL" id="JAPDFW010000047">
    <property type="protein sequence ID" value="KAJ5078725.1"/>
    <property type="molecule type" value="Genomic_DNA"/>
</dbReference>
<feature type="region of interest" description="Disordered" evidence="2">
    <location>
        <begin position="339"/>
        <end position="411"/>
    </location>
</feature>
<dbReference type="OrthoDB" id="775356at2759"/>
<dbReference type="AlphaFoldDB" id="A0A9Q0LWS4"/>
<dbReference type="SUPFAM" id="SSF48350">
    <property type="entry name" value="GTPase activation domain, GAP"/>
    <property type="match status" value="1"/>
</dbReference>
<dbReference type="GO" id="GO:0005096">
    <property type="term" value="F:GTPase activator activity"/>
    <property type="evidence" value="ECO:0007669"/>
    <property type="project" value="UniProtKB-KW"/>
</dbReference>
<reference evidence="4" key="1">
    <citation type="submission" date="2022-10" db="EMBL/GenBank/DDBJ databases">
        <title>Novel sulphate-reducing endosymbionts in the free-living metamonad Anaeramoeba.</title>
        <authorList>
            <person name="Jerlstrom-Hultqvist J."/>
            <person name="Cepicka I."/>
            <person name="Gallot-Lavallee L."/>
            <person name="Salas-Leiva D."/>
            <person name="Curtis B.A."/>
            <person name="Zahonova K."/>
            <person name="Pipaliya S."/>
            <person name="Dacks J."/>
            <person name="Roger A.J."/>
        </authorList>
    </citation>
    <scope>NUCLEOTIDE SEQUENCE</scope>
    <source>
        <strain evidence="4">BMAN</strain>
    </source>
</reference>
<evidence type="ECO:0000259" key="3">
    <source>
        <dbReference type="PROSITE" id="PS50018"/>
    </source>
</evidence>
<dbReference type="PANTHER" id="PTHR10194:SF60">
    <property type="entry name" value="RAS GTPASE-ACTIVATING PROTEIN RASKOL"/>
    <property type="match status" value="1"/>
</dbReference>
<keyword evidence="5" id="KW-1185">Reference proteome</keyword>
<evidence type="ECO:0000256" key="2">
    <source>
        <dbReference type="SAM" id="MobiDB-lite"/>
    </source>
</evidence>
<feature type="compositionally biased region" description="Low complexity" evidence="2">
    <location>
        <begin position="393"/>
        <end position="403"/>
    </location>
</feature>
<feature type="compositionally biased region" description="Low complexity" evidence="2">
    <location>
        <begin position="339"/>
        <end position="353"/>
    </location>
</feature>
<dbReference type="Pfam" id="PF00616">
    <property type="entry name" value="RasGAP"/>
    <property type="match status" value="1"/>
</dbReference>
<protein>
    <submittedName>
        <fullName evidence="4">Neurofibromin-a</fullName>
    </submittedName>
</protein>
<dbReference type="Proteomes" id="UP001149090">
    <property type="component" value="Unassembled WGS sequence"/>
</dbReference>
<dbReference type="InterPro" id="IPR039360">
    <property type="entry name" value="Ras_GTPase"/>
</dbReference>
<gene>
    <name evidence="4" type="ORF">M0811_14750</name>
</gene>
<organism evidence="4 5">
    <name type="scientific">Anaeramoeba ignava</name>
    <name type="common">Anaerobic marine amoeba</name>
    <dbReference type="NCBI Taxonomy" id="1746090"/>
    <lineage>
        <taxon>Eukaryota</taxon>
        <taxon>Metamonada</taxon>
        <taxon>Anaeramoebidae</taxon>
        <taxon>Anaeramoeba</taxon>
    </lineage>
</organism>
<name>A0A9Q0LWS4_ANAIG</name>
<dbReference type="InterPro" id="IPR001936">
    <property type="entry name" value="RasGAP_dom"/>
</dbReference>
<dbReference type="PANTHER" id="PTHR10194">
    <property type="entry name" value="RAS GTPASE-ACTIVATING PROTEINS"/>
    <property type="match status" value="1"/>
</dbReference>
<dbReference type="OMA" id="SCFYRSM"/>
<feature type="compositionally biased region" description="Basic and acidic residues" evidence="2">
    <location>
        <begin position="354"/>
        <end position="392"/>
    </location>
</feature>
<proteinExistence type="predicted"/>
<comment type="caution">
    <text evidence="4">The sequence shown here is derived from an EMBL/GenBank/DDBJ whole genome shotgun (WGS) entry which is preliminary data.</text>
</comment>
<dbReference type="PROSITE" id="PS50018">
    <property type="entry name" value="RAS_GTPASE_ACTIV_2"/>
    <property type="match status" value="1"/>
</dbReference>
<keyword evidence="1" id="KW-0343">GTPase activation</keyword>
<feature type="domain" description="Ras-GAP" evidence="3">
    <location>
        <begin position="55"/>
        <end position="262"/>
    </location>
</feature>
<dbReference type="SMART" id="SM00323">
    <property type="entry name" value="RasGAP"/>
    <property type="match status" value="1"/>
</dbReference>
<accession>A0A9Q0LWS4</accession>
<evidence type="ECO:0000256" key="1">
    <source>
        <dbReference type="ARBA" id="ARBA00022468"/>
    </source>
</evidence>
<dbReference type="InterPro" id="IPR008936">
    <property type="entry name" value="Rho_GTPase_activation_prot"/>
</dbReference>